<dbReference type="OrthoDB" id="5540304at2"/>
<dbReference type="Proteomes" id="UP000019678">
    <property type="component" value="Unassembled WGS sequence"/>
</dbReference>
<organism evidence="1 2">
    <name type="scientific">Chondromyces apiculatus DSM 436</name>
    <dbReference type="NCBI Taxonomy" id="1192034"/>
    <lineage>
        <taxon>Bacteria</taxon>
        <taxon>Pseudomonadati</taxon>
        <taxon>Myxococcota</taxon>
        <taxon>Polyangia</taxon>
        <taxon>Polyangiales</taxon>
        <taxon>Polyangiaceae</taxon>
        <taxon>Chondromyces</taxon>
    </lineage>
</organism>
<proteinExistence type="predicted"/>
<evidence type="ECO:0000313" key="2">
    <source>
        <dbReference type="Proteomes" id="UP000019678"/>
    </source>
</evidence>
<dbReference type="RefSeq" id="WP_044234854.1">
    <property type="nucleotide sequence ID" value="NZ_ASRX01000002.1"/>
</dbReference>
<dbReference type="STRING" id="1192034.CAP_2540"/>
<dbReference type="EMBL" id="ASRX01000002">
    <property type="protein sequence ID" value="EYF08679.1"/>
    <property type="molecule type" value="Genomic_DNA"/>
</dbReference>
<evidence type="ECO:0000313" key="1">
    <source>
        <dbReference type="EMBL" id="EYF08679.1"/>
    </source>
</evidence>
<dbReference type="AlphaFoldDB" id="A0A017THG0"/>
<accession>A0A017THG0</accession>
<comment type="caution">
    <text evidence="1">The sequence shown here is derived from an EMBL/GenBank/DDBJ whole genome shotgun (WGS) entry which is preliminary data.</text>
</comment>
<keyword evidence="2" id="KW-1185">Reference proteome</keyword>
<protein>
    <submittedName>
        <fullName evidence="1">Uncharacterized protein</fullName>
    </submittedName>
</protein>
<name>A0A017THG0_9BACT</name>
<reference evidence="1 2" key="1">
    <citation type="submission" date="2013-05" db="EMBL/GenBank/DDBJ databases">
        <title>Genome assembly of Chondromyces apiculatus DSM 436.</title>
        <authorList>
            <person name="Sharma G."/>
            <person name="Khatri I."/>
            <person name="Kaur C."/>
            <person name="Mayilraj S."/>
            <person name="Subramanian S."/>
        </authorList>
    </citation>
    <scope>NUCLEOTIDE SEQUENCE [LARGE SCALE GENOMIC DNA]</scope>
    <source>
        <strain evidence="1 2">DSM 436</strain>
    </source>
</reference>
<gene>
    <name evidence="1" type="ORF">CAP_2540</name>
</gene>
<sequence length="106" mass="11618">MQAMSGQDDVNAALAHILRTLGPLTATPRVRDLQVKLGTDVNGRDAAFIVVIVEDQPSGDPYPWSQLKPINDVIWKGFNDNGVASWPYVEFRLHSEEGGELDEIGS</sequence>